<evidence type="ECO:0008006" key="3">
    <source>
        <dbReference type="Google" id="ProtNLM"/>
    </source>
</evidence>
<sequence length="461" mass="52494">MKTAVGAVGAVGAAEQHVIIIVLWKYRLSLYRWRRREDVKIIAVAPPRMLVDESNVDVYYQVEPPIRDHDHCLLMHKVRELCSIFSAKQPKLVVFERSLQRPIAQIRRDMEVDGFKPEQLLHFIQAEETITMRNGLAAISLRQCSLSGTPQPDTWAEAVRNQIGGFPAVVRPLRHHCAHSVGFIRNENEFKNWFRVSSFRNSSVHRNDHYVVQEYVDDGHEFSAVCSSSEGLLGCISAIETHRSVLECIQNQQPYALEYLSANQTRDIFPGLESFCIQVIKSVFPTTYLGLIFIRGYYKDHNEIFFLGFGLEPDSETARNLIALPQSSPWEVLAITAQLGPQPEDTGNLDNNYHCVINFPSAEGVLIHQTNILRRQSNMRVSWKSAESAEMKDSDHLDDNVLQVFLWNPDRSSLLADCSDIMRSTDITIDRNALNERHSLCRKNVAKLTAKELIRSCTTTD</sequence>
<organism evidence="1 2">
    <name type="scientific">Caenorhabditis japonica</name>
    <dbReference type="NCBI Taxonomy" id="281687"/>
    <lineage>
        <taxon>Eukaryota</taxon>
        <taxon>Metazoa</taxon>
        <taxon>Ecdysozoa</taxon>
        <taxon>Nematoda</taxon>
        <taxon>Chromadorea</taxon>
        <taxon>Rhabditida</taxon>
        <taxon>Rhabditina</taxon>
        <taxon>Rhabditomorpha</taxon>
        <taxon>Rhabditoidea</taxon>
        <taxon>Rhabditidae</taxon>
        <taxon>Peloderinae</taxon>
        <taxon>Caenorhabditis</taxon>
    </lineage>
</organism>
<evidence type="ECO:0000313" key="2">
    <source>
        <dbReference type="Proteomes" id="UP000005237"/>
    </source>
</evidence>
<reference evidence="2" key="1">
    <citation type="submission" date="2010-08" db="EMBL/GenBank/DDBJ databases">
        <authorList>
            <consortium name="Caenorhabditis japonica Sequencing Consortium"/>
            <person name="Wilson R.K."/>
        </authorList>
    </citation>
    <scope>NUCLEOTIDE SEQUENCE [LARGE SCALE GENOMIC DNA]</scope>
    <source>
        <strain evidence="2">DF5081</strain>
    </source>
</reference>
<dbReference type="AlphaFoldDB" id="A0A8R1DMS6"/>
<dbReference type="Proteomes" id="UP000005237">
    <property type="component" value="Unassembled WGS sequence"/>
</dbReference>
<reference evidence="1" key="2">
    <citation type="submission" date="2022-06" db="UniProtKB">
        <authorList>
            <consortium name="EnsemblMetazoa"/>
        </authorList>
    </citation>
    <scope>IDENTIFICATION</scope>
    <source>
        <strain evidence="1">DF5081</strain>
    </source>
</reference>
<dbReference type="Gene3D" id="3.30.470.20">
    <property type="entry name" value="ATP-grasp fold, B domain"/>
    <property type="match status" value="1"/>
</dbReference>
<keyword evidence="2" id="KW-1185">Reference proteome</keyword>
<evidence type="ECO:0000313" key="1">
    <source>
        <dbReference type="EnsemblMetazoa" id="CJA06150b.1"/>
    </source>
</evidence>
<name>A0A8R1DMS6_CAEJA</name>
<accession>A0A8R1DMS6</accession>
<protein>
    <recommendedName>
        <fullName evidence="3">ATP-grasp domain-containing protein</fullName>
    </recommendedName>
</protein>
<dbReference type="EnsemblMetazoa" id="CJA06150b.1">
    <property type="protein sequence ID" value="CJA06150b.1"/>
    <property type="gene ID" value="WBGene00125354"/>
</dbReference>
<proteinExistence type="predicted"/>
<dbReference type="SUPFAM" id="SSF56059">
    <property type="entry name" value="Glutathione synthetase ATP-binding domain-like"/>
    <property type="match status" value="1"/>
</dbReference>